<evidence type="ECO:0000313" key="1">
    <source>
        <dbReference type="EMBL" id="OAF69895.1"/>
    </source>
</evidence>
<organism evidence="1 2">
    <name type="scientific">Intoshia linei</name>
    <dbReference type="NCBI Taxonomy" id="1819745"/>
    <lineage>
        <taxon>Eukaryota</taxon>
        <taxon>Metazoa</taxon>
        <taxon>Spiralia</taxon>
        <taxon>Lophotrochozoa</taxon>
        <taxon>Mesozoa</taxon>
        <taxon>Orthonectida</taxon>
        <taxon>Rhopaluridae</taxon>
        <taxon>Intoshia</taxon>
    </lineage>
</organism>
<proteinExistence type="predicted"/>
<keyword evidence="2" id="KW-1185">Reference proteome</keyword>
<dbReference type="Proteomes" id="UP000078046">
    <property type="component" value="Unassembled WGS sequence"/>
</dbReference>
<gene>
    <name evidence="1" type="ORF">A3Q56_02364</name>
</gene>
<comment type="caution">
    <text evidence="1">The sequence shown here is derived from an EMBL/GenBank/DDBJ whole genome shotgun (WGS) entry which is preliminary data.</text>
</comment>
<name>A0A177B6L8_9BILA</name>
<protein>
    <submittedName>
        <fullName evidence="1">Uncharacterized protein</fullName>
    </submittedName>
</protein>
<evidence type="ECO:0000313" key="2">
    <source>
        <dbReference type="Proteomes" id="UP000078046"/>
    </source>
</evidence>
<dbReference type="AlphaFoldDB" id="A0A177B6L8"/>
<reference evidence="1 2" key="1">
    <citation type="submission" date="2016-04" db="EMBL/GenBank/DDBJ databases">
        <title>The genome of Intoshia linei affirms orthonectids as highly simplified spiralians.</title>
        <authorList>
            <person name="Mikhailov K.V."/>
            <person name="Slusarev G.S."/>
            <person name="Nikitin M.A."/>
            <person name="Logacheva M.D."/>
            <person name="Penin A."/>
            <person name="Aleoshin V."/>
            <person name="Panchin Y.V."/>
        </authorList>
    </citation>
    <scope>NUCLEOTIDE SEQUENCE [LARGE SCALE GENOMIC DNA]</scope>
    <source>
        <strain evidence="1">Intl2013</strain>
        <tissue evidence="1">Whole animal</tissue>
    </source>
</reference>
<dbReference type="EMBL" id="LWCA01000214">
    <property type="protein sequence ID" value="OAF69895.1"/>
    <property type="molecule type" value="Genomic_DNA"/>
</dbReference>
<accession>A0A177B6L8</accession>
<sequence length="105" mass="12044">MDNNDNVNRAFANRNDVKLDKMILDMFGLQLVRCLFILDADLLRDSISLINESFHETLNGREALSASNERIKHKMLHIAFAYLNNINQVRQSLRIHPVISLDGGH</sequence>